<dbReference type="RefSeq" id="WP_344797337.1">
    <property type="nucleotide sequence ID" value="NZ_BAABAU010000004.1"/>
</dbReference>
<gene>
    <name evidence="5" type="ORF">GCM10022256_28390</name>
</gene>
<evidence type="ECO:0000313" key="6">
    <source>
        <dbReference type="Proteomes" id="UP001501594"/>
    </source>
</evidence>
<dbReference type="SUPFAM" id="SSF53822">
    <property type="entry name" value="Periplasmic binding protein-like I"/>
    <property type="match status" value="1"/>
</dbReference>
<dbReference type="EMBL" id="BAABAU010000004">
    <property type="protein sequence ID" value="GAA4267227.1"/>
    <property type="molecule type" value="Genomic_DNA"/>
</dbReference>
<dbReference type="CDD" id="cd01392">
    <property type="entry name" value="HTH_LacI"/>
    <property type="match status" value="1"/>
</dbReference>
<keyword evidence="6" id="KW-1185">Reference proteome</keyword>
<dbReference type="Gene3D" id="3.40.50.2300">
    <property type="match status" value="2"/>
</dbReference>
<dbReference type="InterPro" id="IPR001761">
    <property type="entry name" value="Peripla_BP/Lac1_sug-bd_dom"/>
</dbReference>
<protein>
    <submittedName>
        <fullName evidence="5">LacI family DNA-binding transcriptional regulator</fullName>
    </submittedName>
</protein>
<evidence type="ECO:0000313" key="5">
    <source>
        <dbReference type="EMBL" id="GAA4267227.1"/>
    </source>
</evidence>
<evidence type="ECO:0000256" key="2">
    <source>
        <dbReference type="ARBA" id="ARBA00023125"/>
    </source>
</evidence>
<accession>A0ABP8E4Y0</accession>
<keyword evidence="3" id="KW-0804">Transcription</keyword>
<dbReference type="Pfam" id="PF00356">
    <property type="entry name" value="LacI"/>
    <property type="match status" value="1"/>
</dbReference>
<dbReference type="PANTHER" id="PTHR30146">
    <property type="entry name" value="LACI-RELATED TRANSCRIPTIONAL REPRESSOR"/>
    <property type="match status" value="1"/>
</dbReference>
<dbReference type="GO" id="GO:0003677">
    <property type="term" value="F:DNA binding"/>
    <property type="evidence" value="ECO:0007669"/>
    <property type="project" value="UniProtKB-KW"/>
</dbReference>
<organism evidence="5 6">
    <name type="scientific">Frondihabitans peucedani</name>
    <dbReference type="NCBI Taxonomy" id="598626"/>
    <lineage>
        <taxon>Bacteria</taxon>
        <taxon>Bacillati</taxon>
        <taxon>Actinomycetota</taxon>
        <taxon>Actinomycetes</taxon>
        <taxon>Micrococcales</taxon>
        <taxon>Microbacteriaceae</taxon>
        <taxon>Frondihabitans</taxon>
    </lineage>
</organism>
<evidence type="ECO:0000256" key="3">
    <source>
        <dbReference type="ARBA" id="ARBA00023163"/>
    </source>
</evidence>
<dbReference type="PANTHER" id="PTHR30146:SF109">
    <property type="entry name" value="HTH-TYPE TRANSCRIPTIONAL REGULATOR GALS"/>
    <property type="match status" value="1"/>
</dbReference>
<evidence type="ECO:0000256" key="1">
    <source>
        <dbReference type="ARBA" id="ARBA00023015"/>
    </source>
</evidence>
<dbReference type="PROSITE" id="PS50932">
    <property type="entry name" value="HTH_LACI_2"/>
    <property type="match status" value="1"/>
</dbReference>
<sequence>MSTESLARRGASGRQPTVHDVAALAGVSRQTVSNVLNAPDIVKGATRERVERAIAELGYRPHASARRLRTRKSSTIGIRLDPVQNGISGSVLDRFLHAVTEQADARRMRILLFTARDPADEIQQFERLLDGADVDGFLLTSTFYDDPRIEWLIATGAPFVTFGRPWGVTDMADADHRWVDVDGRHGLAEATRAVLELGASRVAYLGWPPPSGTGDERRRGWREAMSSVPGGLSEVELDALEVTSEDAVPLASEAVRALVARGTAFDGLVCASDTLALGALMVLGGSVPIVGYDNTPVASAVGLPSVEQPLEQVAAAALELLLDEVDDGPVIGDVASPGDPRHRLLRPQVVWR</sequence>
<dbReference type="SUPFAM" id="SSF47413">
    <property type="entry name" value="lambda repressor-like DNA-binding domains"/>
    <property type="match status" value="1"/>
</dbReference>
<dbReference type="Gene3D" id="1.10.260.40">
    <property type="entry name" value="lambda repressor-like DNA-binding domains"/>
    <property type="match status" value="1"/>
</dbReference>
<keyword evidence="1" id="KW-0805">Transcription regulation</keyword>
<dbReference type="InterPro" id="IPR028082">
    <property type="entry name" value="Peripla_BP_I"/>
</dbReference>
<dbReference type="InterPro" id="IPR000843">
    <property type="entry name" value="HTH_LacI"/>
</dbReference>
<reference evidence="6" key="1">
    <citation type="journal article" date="2019" name="Int. J. Syst. Evol. Microbiol.">
        <title>The Global Catalogue of Microorganisms (GCM) 10K type strain sequencing project: providing services to taxonomists for standard genome sequencing and annotation.</title>
        <authorList>
            <consortium name="The Broad Institute Genomics Platform"/>
            <consortium name="The Broad Institute Genome Sequencing Center for Infectious Disease"/>
            <person name="Wu L."/>
            <person name="Ma J."/>
        </authorList>
    </citation>
    <scope>NUCLEOTIDE SEQUENCE [LARGE SCALE GENOMIC DNA]</scope>
    <source>
        <strain evidence="6">JCM 17442</strain>
    </source>
</reference>
<feature type="domain" description="HTH lacI-type" evidence="4">
    <location>
        <begin position="16"/>
        <end position="70"/>
    </location>
</feature>
<dbReference type="Pfam" id="PF00532">
    <property type="entry name" value="Peripla_BP_1"/>
    <property type="match status" value="1"/>
</dbReference>
<proteinExistence type="predicted"/>
<name>A0ABP8E4Y0_9MICO</name>
<dbReference type="SMART" id="SM00354">
    <property type="entry name" value="HTH_LACI"/>
    <property type="match status" value="1"/>
</dbReference>
<comment type="caution">
    <text evidence="5">The sequence shown here is derived from an EMBL/GenBank/DDBJ whole genome shotgun (WGS) entry which is preliminary data.</text>
</comment>
<dbReference type="InterPro" id="IPR010982">
    <property type="entry name" value="Lambda_DNA-bd_dom_sf"/>
</dbReference>
<keyword evidence="2 5" id="KW-0238">DNA-binding</keyword>
<dbReference type="Proteomes" id="UP001501594">
    <property type="component" value="Unassembled WGS sequence"/>
</dbReference>
<evidence type="ECO:0000259" key="4">
    <source>
        <dbReference type="PROSITE" id="PS50932"/>
    </source>
</evidence>
<dbReference type="PROSITE" id="PS00356">
    <property type="entry name" value="HTH_LACI_1"/>
    <property type="match status" value="1"/>
</dbReference>